<dbReference type="VEuPathDB" id="MicrosporidiaDB:CWI38_1012p0010"/>
<proteinExistence type="predicted"/>
<feature type="compositionally biased region" description="Basic and acidic residues" evidence="1">
    <location>
        <begin position="85"/>
        <end position="97"/>
    </location>
</feature>
<dbReference type="Proteomes" id="UP000292282">
    <property type="component" value="Unassembled WGS sequence"/>
</dbReference>
<feature type="region of interest" description="Disordered" evidence="1">
    <location>
        <begin position="75"/>
        <end position="97"/>
    </location>
</feature>
<dbReference type="OrthoDB" id="2194416at2759"/>
<organism evidence="2 3">
    <name type="scientific">Hamiltosporidium tvaerminnensis</name>
    <dbReference type="NCBI Taxonomy" id="1176355"/>
    <lineage>
        <taxon>Eukaryota</taxon>
        <taxon>Fungi</taxon>
        <taxon>Fungi incertae sedis</taxon>
        <taxon>Microsporidia</taxon>
        <taxon>Dubosqiidae</taxon>
        <taxon>Hamiltosporidium</taxon>
    </lineage>
</organism>
<evidence type="ECO:0000313" key="2">
    <source>
        <dbReference type="EMBL" id="TBU11850.1"/>
    </source>
</evidence>
<dbReference type="AlphaFoldDB" id="A0A4Q9LW55"/>
<evidence type="ECO:0000256" key="1">
    <source>
        <dbReference type="SAM" id="MobiDB-lite"/>
    </source>
</evidence>
<dbReference type="EMBL" id="PITK01001012">
    <property type="protein sequence ID" value="TBU11850.1"/>
    <property type="molecule type" value="Genomic_DNA"/>
</dbReference>
<name>A0A4Q9LW55_9MICR</name>
<comment type="caution">
    <text evidence="2">The sequence shown here is derived from an EMBL/GenBank/DDBJ whole genome shotgun (WGS) entry which is preliminary data.</text>
</comment>
<protein>
    <submittedName>
        <fullName evidence="2">Uncharacterized protein</fullName>
    </submittedName>
</protein>
<gene>
    <name evidence="2" type="ORF">CWI38_1012p0010</name>
</gene>
<evidence type="ECO:0000313" key="3">
    <source>
        <dbReference type="Proteomes" id="UP000292282"/>
    </source>
</evidence>
<reference evidence="2 3" key="1">
    <citation type="submission" date="2017-12" db="EMBL/GenBank/DDBJ databases">
        <authorList>
            <person name="Pombert J.-F."/>
            <person name="Haag K.L."/>
            <person name="Ebert D."/>
        </authorList>
    </citation>
    <scope>NUCLEOTIDE SEQUENCE [LARGE SCALE GENOMIC DNA]</scope>
    <source>
        <strain evidence="2">IL-G-3</strain>
    </source>
</reference>
<keyword evidence="3" id="KW-1185">Reference proteome</keyword>
<sequence>MTQRNLESMAYYSELGLVNKYSVEIIPYVISRNSIVTKYRLDSVDNIQEDSQNNLFGLGRCFRGKRNTDDLIREMHNHPTSSLKQLKDEKDSVKQVK</sequence>
<accession>A0A4Q9LW55</accession>